<evidence type="ECO:0000256" key="2">
    <source>
        <dbReference type="ARBA" id="ARBA00022692"/>
    </source>
</evidence>
<protein>
    <submittedName>
        <fullName evidence="7">BamA/TamA family outer membrane protein</fullName>
    </submittedName>
</protein>
<evidence type="ECO:0000256" key="3">
    <source>
        <dbReference type="ARBA" id="ARBA00022729"/>
    </source>
</evidence>
<evidence type="ECO:0000256" key="1">
    <source>
        <dbReference type="ARBA" id="ARBA00004370"/>
    </source>
</evidence>
<keyword evidence="2" id="KW-0812">Transmembrane</keyword>
<feature type="domain" description="Bacterial surface antigen (D15)" evidence="6">
    <location>
        <begin position="656"/>
        <end position="837"/>
    </location>
</feature>
<accession>A0ABS3PW65</accession>
<dbReference type="EMBL" id="JAGDYP010000002">
    <property type="protein sequence ID" value="MBO1883568.1"/>
    <property type="molecule type" value="Genomic_DNA"/>
</dbReference>
<organism evidence="7 8">
    <name type="scientific">Capnocytophaga bilenii</name>
    <dbReference type="NCBI Taxonomy" id="2819369"/>
    <lineage>
        <taxon>Bacteria</taxon>
        <taxon>Pseudomonadati</taxon>
        <taxon>Bacteroidota</taxon>
        <taxon>Flavobacteriia</taxon>
        <taxon>Flavobacteriales</taxon>
        <taxon>Flavobacteriaceae</taxon>
        <taxon>Capnocytophaga</taxon>
    </lineage>
</organism>
<comment type="caution">
    <text evidence="7">The sequence shown here is derived from an EMBL/GenBank/DDBJ whole genome shotgun (WGS) entry which is preliminary data.</text>
</comment>
<dbReference type="PANTHER" id="PTHR12815:SF47">
    <property type="entry name" value="TRANSLOCATION AND ASSEMBLY MODULE SUBUNIT TAMA"/>
    <property type="match status" value="1"/>
</dbReference>
<reference evidence="7 8" key="1">
    <citation type="submission" date="2021-03" db="EMBL/GenBank/DDBJ databases">
        <title>Isolation and description of Capnocytophaga bilenii sp. nov., a novel Capnocytophaga species, isolated from a gingivitis subject.</title>
        <authorList>
            <person name="Antezack A."/>
            <person name="Monnet-Corti V."/>
            <person name="La Scola B."/>
        </authorList>
    </citation>
    <scope>NUCLEOTIDE SEQUENCE [LARGE SCALE GENOMIC DNA]</scope>
    <source>
        <strain evidence="7 8">Marseille-Q4570</strain>
    </source>
</reference>
<keyword evidence="8" id="KW-1185">Reference proteome</keyword>
<evidence type="ECO:0000313" key="8">
    <source>
        <dbReference type="Proteomes" id="UP000681610"/>
    </source>
</evidence>
<proteinExistence type="predicted"/>
<keyword evidence="5" id="KW-0998">Cell outer membrane</keyword>
<dbReference type="Pfam" id="PF01103">
    <property type="entry name" value="Omp85"/>
    <property type="match status" value="1"/>
</dbReference>
<dbReference type="InterPro" id="IPR039910">
    <property type="entry name" value="D15-like"/>
</dbReference>
<evidence type="ECO:0000313" key="7">
    <source>
        <dbReference type="EMBL" id="MBO1883568.1"/>
    </source>
</evidence>
<evidence type="ECO:0000256" key="4">
    <source>
        <dbReference type="ARBA" id="ARBA00023136"/>
    </source>
</evidence>
<dbReference type="PANTHER" id="PTHR12815">
    <property type="entry name" value="SORTING AND ASSEMBLY MACHINERY SAMM50 PROTEIN FAMILY MEMBER"/>
    <property type="match status" value="1"/>
</dbReference>
<comment type="subcellular location">
    <subcellularLocation>
        <location evidence="1">Membrane</location>
    </subcellularLocation>
</comment>
<sequence length="840" mass="96234">MLLSAGCEVSKRVPENKVLLRNYTAYINGVPTDDSKVNNFVLQKPNSYVLGMPLSLYIYNWGNPDAEKDFDLWLEKHPRWHRFLNGLLSEKQVGRLQKSFLVSGIDRQLMRIGEAPSVLDTAMVRKSTKQLGAYFKSIGYFNAKVKDSIFLKQNQHDKYALVGYYINTGDRYLIDSLKTSISSPQIDSVYQKYISKRILKTGDAYQLADFSAEKARLYELFRNNGFYTFQQSSIGFEVVRDTVGTSKDRKLQVTTIIGDLIERDGDVITQKKYKVHRLNKIRVYTDYETGSAKAAMDSLAYKNIVIYYKDKLRYRPKVLAHALDFKHGQVYSDLKRGNTYKQLNNLRVFRYPNIDFKYATVDTLENKLDANVYLSALDKFSLRVNSEIKRSEIEAIGIGLGTSFSARNIFRGAETLELNLQGTFAAQPSLNDTHFFNTSEISGDIRLIFPSIMFPLNTERLIPYYMTPQTIFQTGVSYQKNIGLDKRTSSGILRYVWNPHKQKDKAIFDLVNVQYVNNLNPLNFFNIYQSTYEKLNAIARKYHLGSNYVDNRGNLTPARGAYLFMEDILRGNTILNSDDYVPFFGVLERMNRIINNDFIVSSSFTYIINSKSKFFERDFSQFRIKGEAAGGLLNLLYTMYNVVDNKNDKNKIFGVEYAQYAKVELDYIKHFPIGKQSSLAFRSFLGVAIPYGNSDNIPFSQSYFAGGTTDNRGFKAYRLGPGSSHSFFDYNEANMKLTLNGEYRFPILGAIKGALFADVGNIWNVADNTRFEENKFKGFSSLKDVGLSTGLGVRYDFNFFVIRLDMGLPTYVPTGDIGDRWIKNVQLRDIVFNFGINYPF</sequence>
<dbReference type="InterPro" id="IPR000184">
    <property type="entry name" value="Bac_surfAg_D15"/>
</dbReference>
<dbReference type="RefSeq" id="WP_208058288.1">
    <property type="nucleotide sequence ID" value="NZ_JAGDYP010000002.1"/>
</dbReference>
<evidence type="ECO:0000259" key="6">
    <source>
        <dbReference type="Pfam" id="PF01103"/>
    </source>
</evidence>
<name>A0ABS3PW65_9FLAO</name>
<keyword evidence="4" id="KW-0472">Membrane</keyword>
<dbReference type="Gene3D" id="2.40.160.50">
    <property type="entry name" value="membrane protein fhac: a member of the omp85/tpsb transporter family"/>
    <property type="match status" value="1"/>
</dbReference>
<keyword evidence="3" id="KW-0732">Signal</keyword>
<dbReference type="Proteomes" id="UP000681610">
    <property type="component" value="Unassembled WGS sequence"/>
</dbReference>
<gene>
    <name evidence="7" type="ORF">J4N46_03790</name>
</gene>
<evidence type="ECO:0000256" key="5">
    <source>
        <dbReference type="ARBA" id="ARBA00023237"/>
    </source>
</evidence>